<name>A0ABY0KB48_9HYPH</name>
<keyword evidence="9" id="KW-1133">Transmembrane helix</keyword>
<keyword evidence="12" id="KW-1185">Reference proteome</keyword>
<evidence type="ECO:0000256" key="9">
    <source>
        <dbReference type="SAM" id="Phobius"/>
    </source>
</evidence>
<dbReference type="PANTHER" id="PTHR22888:SF9">
    <property type="entry name" value="CYTOCHROME C OXIDASE SUBUNIT 2"/>
    <property type="match status" value="1"/>
</dbReference>
<dbReference type="PROSITE" id="PS00078">
    <property type="entry name" value="COX2"/>
    <property type="match status" value="1"/>
</dbReference>
<feature type="domain" description="Cytochrome oxidase subunit II copper A binding" evidence="10">
    <location>
        <begin position="151"/>
        <end position="265"/>
    </location>
</feature>
<evidence type="ECO:0000256" key="2">
    <source>
        <dbReference type="ARBA" id="ARBA00007866"/>
    </source>
</evidence>
<dbReference type="Gene3D" id="2.60.40.420">
    <property type="entry name" value="Cupredoxins - blue copper proteins"/>
    <property type="match status" value="1"/>
</dbReference>
<proteinExistence type="inferred from homology"/>
<keyword evidence="7 9" id="KW-0472">Membrane</keyword>
<evidence type="ECO:0000256" key="3">
    <source>
        <dbReference type="ARBA" id="ARBA00022448"/>
    </source>
</evidence>
<comment type="similarity">
    <text evidence="2">Belongs to the cytochrome c oxidase subunit 2 family.</text>
</comment>
<sequence>MERVAGYGDPGFRVVERAPLLDWIDQHLMCGFAMLFSHMRMLLDVLPHPVKRLAPLTVPLGLAGCDGGLSALAPAGPNAAEIAWLWWALLAGATLLTLFVLALLLMAFGPPRAVSERRWTHGLGLGLSLGVLTAVLATGLWVGERILPRDDGAIEVHAHAYQWGWRFTQPGADGPVETEGVLHIPANRPVDVLVTTEDVIHAFWVPRLAGKIDAIPGRTNRLRLEADTPGALSGICAEFCGIGHAGMRFEVIVHAGENWPDALPASASDSDE</sequence>
<dbReference type="EMBL" id="FMBM01000002">
    <property type="protein sequence ID" value="SCC81683.1"/>
    <property type="molecule type" value="Genomic_DNA"/>
</dbReference>
<comment type="caution">
    <text evidence="11">The sequence shown here is derived from an EMBL/GenBank/DDBJ whole genome shotgun (WGS) entry which is preliminary data.</text>
</comment>
<dbReference type="InterPro" id="IPR002429">
    <property type="entry name" value="CcO_II-like_C"/>
</dbReference>
<dbReference type="PANTHER" id="PTHR22888">
    <property type="entry name" value="CYTOCHROME C OXIDASE, SUBUNIT II"/>
    <property type="match status" value="1"/>
</dbReference>
<dbReference type="Proteomes" id="UP000182800">
    <property type="component" value="Unassembled WGS sequence"/>
</dbReference>
<feature type="transmembrane region" description="Helical" evidence="9">
    <location>
        <begin position="84"/>
        <end position="108"/>
    </location>
</feature>
<reference evidence="11 12" key="1">
    <citation type="submission" date="2016-08" db="EMBL/GenBank/DDBJ databases">
        <authorList>
            <person name="Varghese N."/>
            <person name="Submissions Spin"/>
        </authorList>
    </citation>
    <scope>NUCLEOTIDE SEQUENCE [LARGE SCALE GENOMIC DNA]</scope>
    <source>
        <strain evidence="11 12">HL-109</strain>
    </source>
</reference>
<comment type="catalytic activity">
    <reaction evidence="8">
        <text>4 Fe(II)-[cytochrome c] + O2 + 8 H(+)(in) = 4 Fe(III)-[cytochrome c] + 2 H2O + 4 H(+)(out)</text>
        <dbReference type="Rhea" id="RHEA:11436"/>
        <dbReference type="Rhea" id="RHEA-COMP:10350"/>
        <dbReference type="Rhea" id="RHEA-COMP:14399"/>
        <dbReference type="ChEBI" id="CHEBI:15377"/>
        <dbReference type="ChEBI" id="CHEBI:15378"/>
        <dbReference type="ChEBI" id="CHEBI:15379"/>
        <dbReference type="ChEBI" id="CHEBI:29033"/>
        <dbReference type="ChEBI" id="CHEBI:29034"/>
        <dbReference type="EC" id="7.1.1.9"/>
    </reaction>
</comment>
<dbReference type="InterPro" id="IPR001505">
    <property type="entry name" value="Copper_CuA"/>
</dbReference>
<keyword evidence="5" id="KW-0249">Electron transport</keyword>
<evidence type="ECO:0000256" key="5">
    <source>
        <dbReference type="ARBA" id="ARBA00022982"/>
    </source>
</evidence>
<evidence type="ECO:0000259" key="10">
    <source>
        <dbReference type="PROSITE" id="PS50857"/>
    </source>
</evidence>
<organism evidence="11 12">
    <name type="scientific">Saliniramus fredricksonii</name>
    <dbReference type="NCBI Taxonomy" id="1653334"/>
    <lineage>
        <taxon>Bacteria</taxon>
        <taxon>Pseudomonadati</taxon>
        <taxon>Pseudomonadota</taxon>
        <taxon>Alphaproteobacteria</taxon>
        <taxon>Hyphomicrobiales</taxon>
        <taxon>Salinarimonadaceae</taxon>
        <taxon>Saliniramus</taxon>
    </lineage>
</organism>
<gene>
    <name evidence="11" type="ORF">GA0071312_2642</name>
</gene>
<dbReference type="SUPFAM" id="SSF49503">
    <property type="entry name" value="Cupredoxins"/>
    <property type="match status" value="1"/>
</dbReference>
<dbReference type="InterPro" id="IPR008972">
    <property type="entry name" value="Cupredoxin"/>
</dbReference>
<keyword evidence="6" id="KW-0186">Copper</keyword>
<accession>A0ABY0KB48</accession>
<dbReference type="Pfam" id="PF00116">
    <property type="entry name" value="COX2"/>
    <property type="match status" value="1"/>
</dbReference>
<comment type="subcellular location">
    <subcellularLocation>
        <location evidence="1">Membrane</location>
    </subcellularLocation>
</comment>
<evidence type="ECO:0000256" key="6">
    <source>
        <dbReference type="ARBA" id="ARBA00023008"/>
    </source>
</evidence>
<evidence type="ECO:0000256" key="4">
    <source>
        <dbReference type="ARBA" id="ARBA00022723"/>
    </source>
</evidence>
<dbReference type="PROSITE" id="PS50857">
    <property type="entry name" value="COX2_CUA"/>
    <property type="match status" value="1"/>
</dbReference>
<evidence type="ECO:0000313" key="12">
    <source>
        <dbReference type="Proteomes" id="UP000182800"/>
    </source>
</evidence>
<protein>
    <submittedName>
        <fullName evidence="11">Cytochrome c oxidase subunit 2</fullName>
    </submittedName>
</protein>
<keyword evidence="9" id="KW-0812">Transmembrane</keyword>
<evidence type="ECO:0000256" key="1">
    <source>
        <dbReference type="ARBA" id="ARBA00004370"/>
    </source>
</evidence>
<evidence type="ECO:0000313" key="11">
    <source>
        <dbReference type="EMBL" id="SCC81683.1"/>
    </source>
</evidence>
<keyword evidence="4" id="KW-0479">Metal-binding</keyword>
<dbReference type="InterPro" id="IPR045187">
    <property type="entry name" value="CcO_II"/>
</dbReference>
<keyword evidence="3" id="KW-0813">Transport</keyword>
<feature type="transmembrane region" description="Helical" evidence="9">
    <location>
        <begin position="120"/>
        <end position="142"/>
    </location>
</feature>
<evidence type="ECO:0000256" key="8">
    <source>
        <dbReference type="ARBA" id="ARBA00047816"/>
    </source>
</evidence>
<evidence type="ECO:0000256" key="7">
    <source>
        <dbReference type="ARBA" id="ARBA00023136"/>
    </source>
</evidence>